<gene>
    <name evidence="3" type="ORF">ACFFNX_07160</name>
</gene>
<evidence type="ECO:0000313" key="4">
    <source>
        <dbReference type="Proteomes" id="UP001589627"/>
    </source>
</evidence>
<protein>
    <submittedName>
        <fullName evidence="3">Uncharacterized protein</fullName>
    </submittedName>
</protein>
<reference evidence="3 4" key="1">
    <citation type="submission" date="2024-09" db="EMBL/GenBank/DDBJ databases">
        <authorList>
            <person name="Sun Q."/>
            <person name="Mori K."/>
        </authorList>
    </citation>
    <scope>NUCLEOTIDE SEQUENCE [LARGE SCALE GENOMIC DNA]</scope>
    <source>
        <strain evidence="3 4">TBRC 0563</strain>
    </source>
</reference>
<keyword evidence="2" id="KW-0472">Membrane</keyword>
<dbReference type="RefSeq" id="WP_378197107.1">
    <property type="nucleotide sequence ID" value="NZ_JBHLZP010000033.1"/>
</dbReference>
<evidence type="ECO:0000313" key="3">
    <source>
        <dbReference type="EMBL" id="MFB9831965.1"/>
    </source>
</evidence>
<feature type="region of interest" description="Disordered" evidence="1">
    <location>
        <begin position="122"/>
        <end position="157"/>
    </location>
</feature>
<accession>A0ABV5YAC2</accession>
<keyword evidence="2" id="KW-0812">Transmembrane</keyword>
<evidence type="ECO:0000256" key="1">
    <source>
        <dbReference type="SAM" id="MobiDB-lite"/>
    </source>
</evidence>
<keyword evidence="4" id="KW-1185">Reference proteome</keyword>
<sequence length="175" mass="19219">WKAAAWSAGIAGVAPFAPSFAASSFAGAGWVRLTALVIAPALAVMGRYAVPRRAAGARAEAAGDAWRTTVMGGPPRDDIAALSRTFPYAMAFERSHAWPEALAPSALRGELDWFTLVERKRGRGRRREPETEQTVTPWIGGLGATRPRRPSPAAHRRAYEPRLRPRWDHRSLLRR</sequence>
<organism evidence="3 4">
    <name type="scientific">Actinoallomurus acaciae</name>
    <dbReference type="NCBI Taxonomy" id="502577"/>
    <lineage>
        <taxon>Bacteria</taxon>
        <taxon>Bacillati</taxon>
        <taxon>Actinomycetota</taxon>
        <taxon>Actinomycetes</taxon>
        <taxon>Streptosporangiales</taxon>
        <taxon>Thermomonosporaceae</taxon>
        <taxon>Actinoallomurus</taxon>
    </lineage>
</organism>
<comment type="caution">
    <text evidence="3">The sequence shown here is derived from an EMBL/GenBank/DDBJ whole genome shotgun (WGS) entry which is preliminary data.</text>
</comment>
<feature type="non-terminal residue" evidence="3">
    <location>
        <position position="1"/>
    </location>
</feature>
<name>A0ABV5YAC2_9ACTN</name>
<keyword evidence="2" id="KW-1133">Transmembrane helix</keyword>
<proteinExistence type="predicted"/>
<evidence type="ECO:0000256" key="2">
    <source>
        <dbReference type="SAM" id="Phobius"/>
    </source>
</evidence>
<feature type="transmembrane region" description="Helical" evidence="2">
    <location>
        <begin position="31"/>
        <end position="50"/>
    </location>
</feature>
<dbReference type="Proteomes" id="UP001589627">
    <property type="component" value="Unassembled WGS sequence"/>
</dbReference>
<dbReference type="EMBL" id="JBHLZP010000033">
    <property type="protein sequence ID" value="MFB9831965.1"/>
    <property type="molecule type" value="Genomic_DNA"/>
</dbReference>